<dbReference type="EMBL" id="RBKS01000001">
    <property type="protein sequence ID" value="RKR73214.1"/>
    <property type="molecule type" value="Genomic_DNA"/>
</dbReference>
<evidence type="ECO:0008006" key="5">
    <source>
        <dbReference type="Google" id="ProtNLM"/>
    </source>
</evidence>
<reference evidence="3 4" key="1">
    <citation type="submission" date="2018-10" db="EMBL/GenBank/DDBJ databases">
        <title>Sequencing the genomes of 1000 actinobacteria strains.</title>
        <authorList>
            <person name="Klenk H.-P."/>
        </authorList>
    </citation>
    <scope>NUCLEOTIDE SEQUENCE [LARGE SCALE GENOMIC DNA]</scope>
    <source>
        <strain evidence="3 4">DSM 17894</strain>
    </source>
</reference>
<evidence type="ECO:0000256" key="1">
    <source>
        <dbReference type="SAM" id="MobiDB-lite"/>
    </source>
</evidence>
<feature type="region of interest" description="Disordered" evidence="1">
    <location>
        <begin position="320"/>
        <end position="372"/>
    </location>
</feature>
<feature type="compositionally biased region" description="Acidic residues" evidence="1">
    <location>
        <begin position="334"/>
        <end position="354"/>
    </location>
</feature>
<dbReference type="RefSeq" id="WP_121368106.1">
    <property type="nucleotide sequence ID" value="NZ_RBKS01000001.1"/>
</dbReference>
<dbReference type="AlphaFoldDB" id="A0A495IB44"/>
<proteinExistence type="predicted"/>
<gene>
    <name evidence="3" type="ORF">C8E83_0304</name>
</gene>
<feature type="transmembrane region" description="Helical" evidence="2">
    <location>
        <begin position="96"/>
        <end position="112"/>
    </location>
</feature>
<sequence length="372" mass="40431">MNVKLPRWLPIGLAALFSLYHLLLAAVSLTTPAHPAPIVVCMVLYAGATALTLWPSGIRKNITMPVWMACLSLAVAVILPLAVASQLDPHAKGGNGYATWYVAAVGTLMVIVSTRRRQGFAWVGVGFLVVHSIIWSGDFAELANLGVVGSVSWVAISHALQATLARASRDTREFIRAEQEAADWQAAQEAHVNERQFRLLQTGRTARPMLQRIVATGGDLSPEERQECLNLEGAIRDEIRGRRLLSDDVRREVMAARRRGTVVSLLDEGGIDDLDDDELDRVHRELASAIRDASADRLIIRTVAAGSEYAVTVVGLSSEDLQSSTLGSSHAGADDDDEDDPYADDEDDDGEDEVSLWLQIPRSSVPQEHVDA</sequence>
<keyword evidence="4" id="KW-1185">Reference proteome</keyword>
<dbReference type="OrthoDB" id="5082313at2"/>
<protein>
    <recommendedName>
        <fullName evidence="5">Signal transduction histidine kinase</fullName>
    </recommendedName>
</protein>
<feature type="transmembrane region" description="Helical" evidence="2">
    <location>
        <begin position="66"/>
        <end position="84"/>
    </location>
</feature>
<keyword evidence="2" id="KW-0472">Membrane</keyword>
<dbReference type="Proteomes" id="UP000280008">
    <property type="component" value="Unassembled WGS sequence"/>
</dbReference>
<feature type="transmembrane region" description="Helical" evidence="2">
    <location>
        <begin position="119"/>
        <end position="136"/>
    </location>
</feature>
<keyword evidence="2" id="KW-0812">Transmembrane</keyword>
<accession>A0A495IB44</accession>
<organism evidence="3 4">
    <name type="scientific">Frondihabitans australicus</name>
    <dbReference type="NCBI Taxonomy" id="386892"/>
    <lineage>
        <taxon>Bacteria</taxon>
        <taxon>Bacillati</taxon>
        <taxon>Actinomycetota</taxon>
        <taxon>Actinomycetes</taxon>
        <taxon>Micrococcales</taxon>
        <taxon>Microbacteriaceae</taxon>
        <taxon>Frondihabitans</taxon>
    </lineage>
</organism>
<feature type="transmembrane region" description="Helical" evidence="2">
    <location>
        <begin position="35"/>
        <end position="54"/>
    </location>
</feature>
<evidence type="ECO:0000313" key="3">
    <source>
        <dbReference type="EMBL" id="RKR73214.1"/>
    </source>
</evidence>
<keyword evidence="2" id="KW-1133">Transmembrane helix</keyword>
<comment type="caution">
    <text evidence="3">The sequence shown here is derived from an EMBL/GenBank/DDBJ whole genome shotgun (WGS) entry which is preliminary data.</text>
</comment>
<evidence type="ECO:0000313" key="4">
    <source>
        <dbReference type="Proteomes" id="UP000280008"/>
    </source>
</evidence>
<evidence type="ECO:0000256" key="2">
    <source>
        <dbReference type="SAM" id="Phobius"/>
    </source>
</evidence>
<name>A0A495IB44_9MICO</name>